<dbReference type="InterPro" id="IPR000415">
    <property type="entry name" value="Nitroreductase-like"/>
</dbReference>
<keyword evidence="2" id="KW-0560">Oxidoreductase</keyword>
<dbReference type="EC" id="1.1.1.298" evidence="2"/>
<protein>
    <submittedName>
        <fullName evidence="2">Malonic semialdehyde reductase</fullName>
        <ecNumber evidence="2">1.1.1.298</ecNumber>
    </submittedName>
</protein>
<accession>A0ABR9DP06</accession>
<dbReference type="InterPro" id="IPR050461">
    <property type="entry name" value="Nitroreductase_HadB/RutE"/>
</dbReference>
<organism evidence="2 3">
    <name type="scientific">Flavimobilis rhizosphaerae</name>
    <dbReference type="NCBI Taxonomy" id="2775421"/>
    <lineage>
        <taxon>Bacteria</taxon>
        <taxon>Bacillati</taxon>
        <taxon>Actinomycetota</taxon>
        <taxon>Actinomycetes</taxon>
        <taxon>Micrococcales</taxon>
        <taxon>Jonesiaceae</taxon>
        <taxon>Flavimobilis</taxon>
    </lineage>
</organism>
<evidence type="ECO:0000313" key="2">
    <source>
        <dbReference type="EMBL" id="MBD9698851.1"/>
    </source>
</evidence>
<feature type="domain" description="Nitroreductase" evidence="1">
    <location>
        <begin position="25"/>
        <end position="184"/>
    </location>
</feature>
<dbReference type="InterPro" id="IPR029479">
    <property type="entry name" value="Nitroreductase"/>
</dbReference>
<comment type="caution">
    <text evidence="2">The sequence shown here is derived from an EMBL/GenBank/DDBJ whole genome shotgun (WGS) entry which is preliminary data.</text>
</comment>
<dbReference type="Gene3D" id="3.40.109.10">
    <property type="entry name" value="NADH Oxidase"/>
    <property type="match status" value="1"/>
</dbReference>
<evidence type="ECO:0000313" key="3">
    <source>
        <dbReference type="Proteomes" id="UP000642107"/>
    </source>
</evidence>
<dbReference type="SUPFAM" id="SSF55469">
    <property type="entry name" value="FMN-dependent nitroreductase-like"/>
    <property type="match status" value="1"/>
</dbReference>
<dbReference type="GO" id="GO:0035527">
    <property type="term" value="F:3-hydroxypropionate dehydrogenase (NADP+) activity"/>
    <property type="evidence" value="ECO:0007669"/>
    <property type="project" value="UniProtKB-EC"/>
</dbReference>
<dbReference type="PANTHER" id="PTHR43543:SF1">
    <property type="entry name" value="MALONIC SEMIALDEHYDE REDUCTASE RUTE-RELATED"/>
    <property type="match status" value="1"/>
</dbReference>
<dbReference type="EMBL" id="JACZDF010000002">
    <property type="protein sequence ID" value="MBD9698851.1"/>
    <property type="molecule type" value="Genomic_DNA"/>
</dbReference>
<name>A0ABR9DP06_9MICO</name>
<dbReference type="NCBIfam" id="NF003768">
    <property type="entry name" value="PRK05365.1"/>
    <property type="match status" value="1"/>
</dbReference>
<dbReference type="RefSeq" id="WP_192278456.1">
    <property type="nucleotide sequence ID" value="NZ_JACZDF010000002.1"/>
</dbReference>
<sequence length="209" mass="22445">MTTTLDTAAVPLTIDDATADLLFREARTVKRFTDEEVTDEHIAAAYDLMRWGPTSMNISPLRYLVVRGTEAKDRLCAYTMEGNHAGIHAAPLTLVLAADLDFHVHMDRLAPHAPGIGDHFASQPALADSMGRMNATLQAGYFITALRAAGLQVGPMGISDAEGLDADLFAGTAWKSLFIVNVGHAVADVEGATHPRAARLESHEVSRVL</sequence>
<dbReference type="Pfam" id="PF00881">
    <property type="entry name" value="Nitroreductase"/>
    <property type="match status" value="1"/>
</dbReference>
<proteinExistence type="predicted"/>
<keyword evidence="3" id="KW-1185">Reference proteome</keyword>
<reference evidence="2 3" key="1">
    <citation type="submission" date="2020-09" db="EMBL/GenBank/DDBJ databases">
        <title>Flavimobilis rhizosphaerae sp. nov., isolated from rhizosphere soil of Spartina alterniflora.</title>
        <authorList>
            <person name="Hanqin C."/>
        </authorList>
    </citation>
    <scope>NUCLEOTIDE SEQUENCE [LARGE SCALE GENOMIC DNA]</scope>
    <source>
        <strain evidence="2 3">GY 10621</strain>
    </source>
</reference>
<gene>
    <name evidence="2" type="ORF">IGS67_04985</name>
</gene>
<dbReference type="PANTHER" id="PTHR43543">
    <property type="entry name" value="MALONIC SEMIALDEHYDE REDUCTASE RUTE-RELATED"/>
    <property type="match status" value="1"/>
</dbReference>
<evidence type="ECO:0000259" key="1">
    <source>
        <dbReference type="Pfam" id="PF00881"/>
    </source>
</evidence>
<dbReference type="Proteomes" id="UP000642107">
    <property type="component" value="Unassembled WGS sequence"/>
</dbReference>